<organism evidence="2 3">
    <name type="scientific">Kitasatospora albolonga</name>
    <dbReference type="NCBI Taxonomy" id="68173"/>
    <lineage>
        <taxon>Bacteria</taxon>
        <taxon>Bacillati</taxon>
        <taxon>Actinomycetota</taxon>
        <taxon>Actinomycetes</taxon>
        <taxon>Kitasatosporales</taxon>
        <taxon>Streptomycetaceae</taxon>
        <taxon>Kitasatospora</taxon>
    </lineage>
</organism>
<evidence type="ECO:0008006" key="4">
    <source>
        <dbReference type="Google" id="ProtNLM"/>
    </source>
</evidence>
<gene>
    <name evidence="2" type="ORF">B7C62_10635</name>
</gene>
<evidence type="ECO:0000313" key="2">
    <source>
        <dbReference type="EMBL" id="ARF72678.1"/>
    </source>
</evidence>
<dbReference type="AlphaFoldDB" id="A0ABC8BS88"/>
<dbReference type="Proteomes" id="UP000192251">
    <property type="component" value="Chromosome"/>
</dbReference>
<dbReference type="KEGG" id="kab:B7C62_10635"/>
<evidence type="ECO:0000256" key="1">
    <source>
        <dbReference type="SAM" id="MobiDB-lite"/>
    </source>
</evidence>
<reference evidence="2 3" key="1">
    <citation type="submission" date="2017-04" db="EMBL/GenBank/DDBJ databases">
        <title>The complete genome sequence of Streptomyces albolongus YIM 101047, the producer of novel bafilomycins and novel odoriferous sesquiterpenoids.</title>
        <authorList>
            <person name="Yin M."/>
            <person name="Jiang Y."/>
        </authorList>
    </citation>
    <scope>NUCLEOTIDE SEQUENCE [LARGE SCALE GENOMIC DNA]</scope>
    <source>
        <strain evidence="2 3">YIM 101047</strain>
    </source>
</reference>
<feature type="region of interest" description="Disordered" evidence="1">
    <location>
        <begin position="448"/>
        <end position="487"/>
    </location>
</feature>
<proteinExistence type="predicted"/>
<name>A0ABC8BS88_9ACTN</name>
<keyword evidence="3" id="KW-1185">Reference proteome</keyword>
<dbReference type="EMBL" id="CP020563">
    <property type="protein sequence ID" value="ARF72678.1"/>
    <property type="molecule type" value="Genomic_DNA"/>
</dbReference>
<evidence type="ECO:0000313" key="3">
    <source>
        <dbReference type="Proteomes" id="UP000192251"/>
    </source>
</evidence>
<protein>
    <recommendedName>
        <fullName evidence="4">WXG100 family type VII secretion target</fullName>
    </recommendedName>
</protein>
<sequence length="487" mass="53667">MPTYHEIMSTDLSDLTTAADQWDAMAGKFKKLEDQYRRDVHGIALGESWVGLSAQAANSRFTVTLKEFQGAQAEAKAVASILRNAHTQLTDLKNRVKAVRADAVKDGMRVSGQGVVVFDTEQLSQSERTAYVHDPDYQQSARAKAAEWTERLDRAVKAVAHADDGIRIELNAAVLDSDVLDGTFNGFNRNPAESPYPSLEEAGKAADMPKGRAEVAEWWRDLDPVTRGILLRERGDELRGAGITDPLYRWRSPDLGSGAFDVEEPTPQDVKFHAWALGIATAGDVIGETGASRNMLHYLQGAGEPLNLDVDRILHDDSGFRSGIEEKHVATNQDAWRRQALDEFHKAGGDQTVVVPVESRTRHTTLQSDEWFHAVGSHAQNVSGFVTVTPDAHGGSPKVSLDYQVNVWDRYNWDEGKSTNFPMGITIEDEDMGRLHKVGFAQEFDMRGSSSTYTHDLSGPTPPAVTPEDPGREGTRSDVSRGDEENR</sequence>
<feature type="compositionally biased region" description="Basic and acidic residues" evidence="1">
    <location>
        <begin position="469"/>
        <end position="487"/>
    </location>
</feature>
<accession>A0ABC8BS88</accession>